<evidence type="ECO:0000313" key="4">
    <source>
        <dbReference type="Proteomes" id="UP000641152"/>
    </source>
</evidence>
<accession>A0ABR9D9M2</accession>
<comment type="caution">
    <text evidence="3">The sequence shown here is derived from an EMBL/GenBank/DDBJ whole genome shotgun (WGS) entry which is preliminary data.</text>
</comment>
<feature type="transmembrane region" description="Helical" evidence="1">
    <location>
        <begin position="53"/>
        <end position="75"/>
    </location>
</feature>
<feature type="transmembrane region" description="Helical" evidence="1">
    <location>
        <begin position="122"/>
        <end position="141"/>
    </location>
</feature>
<proteinExistence type="predicted"/>
<reference evidence="3 4" key="1">
    <citation type="submission" date="2020-09" db="EMBL/GenBank/DDBJ databases">
        <title>Methylomonas albis sp. nov. and Methylomonas fluvii sp. nov.: Two cold-adapted methanotrophs from the River Elbe and an amended description of Methylovulum psychrotolerans strain Eb1.</title>
        <authorList>
            <person name="Bussmann I.K."/>
            <person name="Klings K.-W."/>
            <person name="Warnstedt J."/>
            <person name="Hoppert M."/>
            <person name="Saborowski A."/>
            <person name="Horn F."/>
            <person name="Liebner S."/>
        </authorList>
    </citation>
    <scope>NUCLEOTIDE SEQUENCE [LARGE SCALE GENOMIC DNA]</scope>
    <source>
        <strain evidence="3 4">EbB</strain>
    </source>
</reference>
<feature type="domain" description="DZANK-type" evidence="2">
    <location>
        <begin position="172"/>
        <end position="217"/>
    </location>
</feature>
<keyword evidence="1" id="KW-0472">Membrane</keyword>
<name>A0ABR9D9M2_9GAMM</name>
<keyword evidence="1" id="KW-1133">Transmembrane helix</keyword>
<evidence type="ECO:0000259" key="2">
    <source>
        <dbReference type="Pfam" id="PF12773"/>
    </source>
</evidence>
<evidence type="ECO:0000256" key="1">
    <source>
        <dbReference type="SAM" id="Phobius"/>
    </source>
</evidence>
<dbReference type="Pfam" id="PF12773">
    <property type="entry name" value="DZR"/>
    <property type="match status" value="1"/>
</dbReference>
<sequence>MLMFSLIASSSNAWLRAAQLFITIASILTIGQLITLVPVMTELEVAGVFKAAAVVWFFARLAALILFYFFAGYVIEAIPNSGGALSFAKGIAEPLTALLILITVQALFWELLAPFVDSLGRTIYHSSAIILIVSVSIWFVIRAYSHATYLIDTIAKLVKMLSRLLPQQNLICQQCGADITANTHFCNTCGHKTQSSNACPACEAAVSAGQQYCQNCGSKLGKTTVEES</sequence>
<evidence type="ECO:0000313" key="3">
    <source>
        <dbReference type="EMBL" id="MBD9359809.1"/>
    </source>
</evidence>
<feature type="transmembrane region" description="Helical" evidence="1">
    <location>
        <begin position="95"/>
        <end position="116"/>
    </location>
</feature>
<feature type="transmembrane region" description="Helical" evidence="1">
    <location>
        <begin position="20"/>
        <end position="41"/>
    </location>
</feature>
<dbReference type="Proteomes" id="UP000641152">
    <property type="component" value="Unassembled WGS sequence"/>
</dbReference>
<keyword evidence="4" id="KW-1185">Reference proteome</keyword>
<keyword evidence="1" id="KW-0812">Transmembrane</keyword>
<dbReference type="InterPro" id="IPR025874">
    <property type="entry name" value="DZR"/>
</dbReference>
<protein>
    <submittedName>
        <fullName evidence="3">Zinc ribbon domain-containing protein</fullName>
    </submittedName>
</protein>
<organism evidence="3 4">
    <name type="scientific">Methylomonas fluvii</name>
    <dbReference type="NCBI Taxonomy" id="1854564"/>
    <lineage>
        <taxon>Bacteria</taxon>
        <taxon>Pseudomonadati</taxon>
        <taxon>Pseudomonadota</taxon>
        <taxon>Gammaproteobacteria</taxon>
        <taxon>Methylococcales</taxon>
        <taxon>Methylococcaceae</taxon>
        <taxon>Methylomonas</taxon>
    </lineage>
</organism>
<dbReference type="RefSeq" id="WP_192392646.1">
    <property type="nucleotide sequence ID" value="NZ_CAJHIU010000001.1"/>
</dbReference>
<gene>
    <name evidence="3" type="ORF">EBB_04440</name>
</gene>
<dbReference type="EMBL" id="JACXST010000001">
    <property type="protein sequence ID" value="MBD9359809.1"/>
    <property type="molecule type" value="Genomic_DNA"/>
</dbReference>